<proteinExistence type="predicted"/>
<dbReference type="Proteomes" id="UP000184497">
    <property type="component" value="Unassembled WGS sequence"/>
</dbReference>
<name>A0A1M6P639_9GAMM</name>
<evidence type="ECO:0000313" key="2">
    <source>
        <dbReference type="Proteomes" id="UP000184497"/>
    </source>
</evidence>
<organism evidence="1 2">
    <name type="scientific">Marinobacter antarcticus</name>
    <dbReference type="NCBI Taxonomy" id="564117"/>
    <lineage>
        <taxon>Bacteria</taxon>
        <taxon>Pseudomonadati</taxon>
        <taxon>Pseudomonadota</taxon>
        <taxon>Gammaproteobacteria</taxon>
        <taxon>Pseudomonadales</taxon>
        <taxon>Marinobacteraceae</taxon>
        <taxon>Marinobacter</taxon>
    </lineage>
</organism>
<gene>
    <name evidence="1" type="ORF">SAMN05216369_0099</name>
</gene>
<reference evidence="2" key="1">
    <citation type="submission" date="2016-11" db="EMBL/GenBank/DDBJ databases">
        <authorList>
            <person name="Varghese N."/>
            <person name="Submissions S."/>
        </authorList>
    </citation>
    <scope>NUCLEOTIDE SEQUENCE [LARGE SCALE GENOMIC DNA]</scope>
    <source>
        <strain evidence="2">CGMCC 1.10835</strain>
    </source>
</reference>
<evidence type="ECO:0000313" key="1">
    <source>
        <dbReference type="EMBL" id="SHK03404.1"/>
    </source>
</evidence>
<protein>
    <submittedName>
        <fullName evidence="1">Uncharacterized protein</fullName>
    </submittedName>
</protein>
<accession>A0A1M6P639</accession>
<dbReference type="EMBL" id="FRAQ01000001">
    <property type="protein sequence ID" value="SHK03404.1"/>
    <property type="molecule type" value="Genomic_DNA"/>
</dbReference>
<dbReference type="STRING" id="564117.SAMN05216369_0099"/>
<dbReference type="AlphaFoldDB" id="A0A1M6P639"/>
<sequence length="30" mass="3683">MQHEIFVPRTEHERENVVALAEYLRDMYCC</sequence>
<keyword evidence="2" id="KW-1185">Reference proteome</keyword>